<dbReference type="EC" id="2.4.2.1" evidence="3"/>
<proteinExistence type="inferred from homology"/>
<dbReference type="Gene3D" id="3.40.50.1580">
    <property type="entry name" value="Nucleoside phosphorylase domain"/>
    <property type="match status" value="1"/>
</dbReference>
<dbReference type="InterPro" id="IPR035994">
    <property type="entry name" value="Nucleoside_phosphorylase_sf"/>
</dbReference>
<dbReference type="PANTHER" id="PTHR11904">
    <property type="entry name" value="METHYLTHIOADENOSINE/PURINE NUCLEOSIDE PHOSPHORYLASE"/>
    <property type="match status" value="1"/>
</dbReference>
<dbReference type="UniPathway" id="UPA00606"/>
<dbReference type="Proteomes" id="UP000319342">
    <property type="component" value="Chromosome"/>
</dbReference>
<keyword evidence="9" id="KW-1185">Reference proteome</keyword>
<evidence type="ECO:0000256" key="3">
    <source>
        <dbReference type="ARBA" id="ARBA00011886"/>
    </source>
</evidence>
<dbReference type="GO" id="GO:0009116">
    <property type="term" value="P:nucleoside metabolic process"/>
    <property type="evidence" value="ECO:0007669"/>
    <property type="project" value="InterPro"/>
</dbReference>
<dbReference type="AlphaFoldDB" id="A0A518D007"/>
<dbReference type="GO" id="GO:0004731">
    <property type="term" value="F:purine-nucleoside phosphorylase activity"/>
    <property type="evidence" value="ECO:0007669"/>
    <property type="project" value="UniProtKB-EC"/>
</dbReference>
<comment type="similarity">
    <text evidence="2">Belongs to the PNP/MTAP phosphorylase family.</text>
</comment>
<dbReference type="PANTHER" id="PTHR11904:SF9">
    <property type="entry name" value="PURINE NUCLEOSIDE PHOSPHORYLASE-RELATED"/>
    <property type="match status" value="1"/>
</dbReference>
<evidence type="ECO:0000256" key="4">
    <source>
        <dbReference type="ARBA" id="ARBA00022676"/>
    </source>
</evidence>
<keyword evidence="4 8" id="KW-0328">Glycosyltransferase</keyword>
<dbReference type="SUPFAM" id="SSF53167">
    <property type="entry name" value="Purine and uridine phosphorylases"/>
    <property type="match status" value="1"/>
</dbReference>
<reference evidence="8 9" key="1">
    <citation type="submission" date="2019-02" db="EMBL/GenBank/DDBJ databases">
        <title>Deep-cultivation of Planctomycetes and their phenomic and genomic characterization uncovers novel biology.</title>
        <authorList>
            <person name="Wiegand S."/>
            <person name="Jogler M."/>
            <person name="Boedeker C."/>
            <person name="Pinto D."/>
            <person name="Vollmers J."/>
            <person name="Rivas-Marin E."/>
            <person name="Kohn T."/>
            <person name="Peeters S.H."/>
            <person name="Heuer A."/>
            <person name="Rast P."/>
            <person name="Oberbeckmann S."/>
            <person name="Bunk B."/>
            <person name="Jeske O."/>
            <person name="Meyerdierks A."/>
            <person name="Storesund J.E."/>
            <person name="Kallscheuer N."/>
            <person name="Luecker S."/>
            <person name="Lage O.M."/>
            <person name="Pohl T."/>
            <person name="Merkel B.J."/>
            <person name="Hornburger P."/>
            <person name="Mueller R.-W."/>
            <person name="Bruemmer F."/>
            <person name="Labrenz M."/>
            <person name="Spormann A.M."/>
            <person name="Op den Camp H."/>
            <person name="Overmann J."/>
            <person name="Amann R."/>
            <person name="Jetten M.S.M."/>
            <person name="Mascher T."/>
            <person name="Medema M.H."/>
            <person name="Devos D.P."/>
            <person name="Kaster A.-K."/>
            <person name="Ovreas L."/>
            <person name="Rohde M."/>
            <person name="Galperin M.Y."/>
            <person name="Jogler C."/>
        </authorList>
    </citation>
    <scope>NUCLEOTIDE SEQUENCE [LARGE SCALE GENOMIC DNA]</scope>
    <source>
        <strain evidence="8 9">Pla163</strain>
    </source>
</reference>
<evidence type="ECO:0000256" key="5">
    <source>
        <dbReference type="ARBA" id="ARBA00022679"/>
    </source>
</evidence>
<dbReference type="EMBL" id="CP036290">
    <property type="protein sequence ID" value="QDU84785.1"/>
    <property type="molecule type" value="Genomic_DNA"/>
</dbReference>
<evidence type="ECO:0000256" key="1">
    <source>
        <dbReference type="ARBA" id="ARBA00005058"/>
    </source>
</evidence>
<evidence type="ECO:0000256" key="6">
    <source>
        <dbReference type="ARBA" id="ARBA00031036"/>
    </source>
</evidence>
<accession>A0A518D007</accession>
<feature type="domain" description="Nucleoside phosphorylase" evidence="7">
    <location>
        <begin position="105"/>
        <end position="275"/>
    </location>
</feature>
<gene>
    <name evidence="8" type="primary">punA_2</name>
    <name evidence="8" type="ORF">Pla163_18990</name>
</gene>
<organism evidence="8 9">
    <name type="scientific">Rohdeia mirabilis</name>
    <dbReference type="NCBI Taxonomy" id="2528008"/>
    <lineage>
        <taxon>Bacteria</taxon>
        <taxon>Pseudomonadati</taxon>
        <taxon>Planctomycetota</taxon>
        <taxon>Planctomycetia</taxon>
        <taxon>Planctomycetia incertae sedis</taxon>
        <taxon>Rohdeia</taxon>
    </lineage>
</organism>
<comment type="pathway">
    <text evidence="1">Purine metabolism; purine nucleoside salvage.</text>
</comment>
<evidence type="ECO:0000259" key="7">
    <source>
        <dbReference type="Pfam" id="PF01048"/>
    </source>
</evidence>
<keyword evidence="5 8" id="KW-0808">Transferase</keyword>
<dbReference type="InterPro" id="IPR011268">
    <property type="entry name" value="Purine_phosphorylase"/>
</dbReference>
<evidence type="ECO:0000313" key="9">
    <source>
        <dbReference type="Proteomes" id="UP000319342"/>
    </source>
</evidence>
<dbReference type="Pfam" id="PF01048">
    <property type="entry name" value="PNP_UDP_1"/>
    <property type="match status" value="1"/>
</dbReference>
<dbReference type="GO" id="GO:0005737">
    <property type="term" value="C:cytoplasm"/>
    <property type="evidence" value="ECO:0007669"/>
    <property type="project" value="TreeGrafter"/>
</dbReference>
<dbReference type="InterPro" id="IPR000845">
    <property type="entry name" value="Nucleoside_phosphorylase_d"/>
</dbReference>
<protein>
    <recommendedName>
        <fullName evidence="3">purine-nucleoside phosphorylase</fullName>
        <ecNumber evidence="3">2.4.2.1</ecNumber>
    </recommendedName>
    <alternativeName>
        <fullName evidence="6">Inosine-guanosine phosphorylase</fullName>
    </alternativeName>
</protein>
<sequence length="293" mass="30275">MLVNSTDQDKRGGNPLDRGVRSAFKALDDASFPAPAALVVMGTGLGLLAERLEDVVDVELATIDGVPAPWSRAQLVAGRFGDLHLWLLEDLSLGDTQGGSDWQRAFPCWLAARAGARVLVLATAGASLAERIAPGALAVVTDHIDLGGTGTLRGLGASELGPLFPDQTRLHVESLRHEAVALGSEVGIDVHPAVAACVPGPHLETPAEARYWRVAGADVSVQGLGHLLAGAVHAGLGAVVFCAVSGRSGHAADLRRILEHAEKQAPALEDLILRMAGPIAEVAASLADEAELA</sequence>
<evidence type="ECO:0000256" key="2">
    <source>
        <dbReference type="ARBA" id="ARBA00006751"/>
    </source>
</evidence>
<name>A0A518D007_9BACT</name>
<evidence type="ECO:0000313" key="8">
    <source>
        <dbReference type="EMBL" id="QDU84785.1"/>
    </source>
</evidence>